<protein>
    <submittedName>
        <fullName evidence="2">Uncharacterized protein</fullName>
    </submittedName>
</protein>
<dbReference type="Proteomes" id="UP001195483">
    <property type="component" value="Unassembled WGS sequence"/>
</dbReference>
<name>A0AAE0VS51_9BIVA</name>
<keyword evidence="1" id="KW-1133">Transmembrane helix</keyword>
<reference evidence="2" key="2">
    <citation type="journal article" date="2021" name="Genome Biol. Evol.">
        <title>Developing a high-quality reference genome for a parasitic bivalve with doubly uniparental inheritance (Bivalvia: Unionida).</title>
        <authorList>
            <person name="Smith C.H."/>
        </authorList>
    </citation>
    <scope>NUCLEOTIDE SEQUENCE</scope>
    <source>
        <strain evidence="2">CHS0354</strain>
        <tissue evidence="2">Mantle</tissue>
    </source>
</reference>
<keyword evidence="1" id="KW-0472">Membrane</keyword>
<comment type="caution">
    <text evidence="2">The sequence shown here is derived from an EMBL/GenBank/DDBJ whole genome shotgun (WGS) entry which is preliminary data.</text>
</comment>
<reference evidence="2" key="1">
    <citation type="journal article" date="2021" name="Genome Biol. Evol.">
        <title>A High-Quality Reference Genome for a Parasitic Bivalve with Doubly Uniparental Inheritance (Bivalvia: Unionida).</title>
        <authorList>
            <person name="Smith C.H."/>
        </authorList>
    </citation>
    <scope>NUCLEOTIDE SEQUENCE</scope>
    <source>
        <strain evidence="2">CHS0354</strain>
    </source>
</reference>
<evidence type="ECO:0000256" key="1">
    <source>
        <dbReference type="SAM" id="Phobius"/>
    </source>
</evidence>
<gene>
    <name evidence="2" type="ORF">CHS0354_006756</name>
</gene>
<sequence>MQEIKRKEKFSCQILIGSYLNMKEMAFSLELGSLHEQSFSSCNKMRISASFVALILVCMVTTLNGDSRGSGLALLAILPILAFAFLGREGGFGAGGNGEPADIVLGIRDETDVFNDATSVINSTSTSDLE</sequence>
<dbReference type="EMBL" id="JAEAOA010000468">
    <property type="protein sequence ID" value="KAK3587117.1"/>
    <property type="molecule type" value="Genomic_DNA"/>
</dbReference>
<proteinExistence type="predicted"/>
<evidence type="ECO:0000313" key="3">
    <source>
        <dbReference type="Proteomes" id="UP001195483"/>
    </source>
</evidence>
<keyword evidence="3" id="KW-1185">Reference proteome</keyword>
<reference evidence="2" key="3">
    <citation type="submission" date="2023-05" db="EMBL/GenBank/DDBJ databases">
        <authorList>
            <person name="Smith C.H."/>
        </authorList>
    </citation>
    <scope>NUCLEOTIDE SEQUENCE</scope>
    <source>
        <strain evidence="2">CHS0354</strain>
        <tissue evidence="2">Mantle</tissue>
    </source>
</reference>
<dbReference type="AlphaFoldDB" id="A0AAE0VS51"/>
<accession>A0AAE0VS51</accession>
<feature type="transmembrane region" description="Helical" evidence="1">
    <location>
        <begin position="69"/>
        <end position="87"/>
    </location>
</feature>
<evidence type="ECO:0000313" key="2">
    <source>
        <dbReference type="EMBL" id="KAK3587117.1"/>
    </source>
</evidence>
<feature type="transmembrane region" description="Helical" evidence="1">
    <location>
        <begin position="45"/>
        <end position="63"/>
    </location>
</feature>
<organism evidence="2 3">
    <name type="scientific">Potamilus streckersoni</name>
    <dbReference type="NCBI Taxonomy" id="2493646"/>
    <lineage>
        <taxon>Eukaryota</taxon>
        <taxon>Metazoa</taxon>
        <taxon>Spiralia</taxon>
        <taxon>Lophotrochozoa</taxon>
        <taxon>Mollusca</taxon>
        <taxon>Bivalvia</taxon>
        <taxon>Autobranchia</taxon>
        <taxon>Heteroconchia</taxon>
        <taxon>Palaeoheterodonta</taxon>
        <taxon>Unionida</taxon>
        <taxon>Unionoidea</taxon>
        <taxon>Unionidae</taxon>
        <taxon>Ambleminae</taxon>
        <taxon>Lampsilini</taxon>
        <taxon>Potamilus</taxon>
    </lineage>
</organism>
<keyword evidence="1" id="KW-0812">Transmembrane</keyword>